<keyword evidence="5 6" id="KW-0472">Membrane</keyword>
<evidence type="ECO:0000313" key="9">
    <source>
        <dbReference type="Proteomes" id="UP000233649"/>
    </source>
</evidence>
<dbReference type="PANTHER" id="PTHR36115:SF4">
    <property type="entry name" value="MEMBRANE PROTEIN"/>
    <property type="match status" value="1"/>
</dbReference>
<evidence type="ECO:0000259" key="7">
    <source>
        <dbReference type="Pfam" id="PF06271"/>
    </source>
</evidence>
<name>A0A2J1DZB8_9CHLR</name>
<keyword evidence="2" id="KW-1003">Cell membrane</keyword>
<accession>A0A2J1DZB8</accession>
<feature type="transmembrane region" description="Helical" evidence="6">
    <location>
        <begin position="128"/>
        <end position="150"/>
    </location>
</feature>
<keyword evidence="4 6" id="KW-1133">Transmembrane helix</keyword>
<evidence type="ECO:0000256" key="6">
    <source>
        <dbReference type="SAM" id="Phobius"/>
    </source>
</evidence>
<keyword evidence="3 6" id="KW-0812">Transmembrane</keyword>
<evidence type="ECO:0000313" key="8">
    <source>
        <dbReference type="EMBL" id="PKH47482.1"/>
    </source>
</evidence>
<dbReference type="PANTHER" id="PTHR36115">
    <property type="entry name" value="PROLINE-RICH ANTIGEN HOMOLOG-RELATED"/>
    <property type="match status" value="1"/>
</dbReference>
<sequence>MYNTHSQVWQECVPIMIHLKSPLALEFAGFWRRFGAFIIDNIIISIISSAFVPVHWFEIPVFWNIDSLSGIWWLAAPIIAFSNVLSLLAMVAYFVFFWYWRGQTPGMMIAQIKVIRVDGSGVSLGNSIIRFLGLIVSTLPLGLGFFWIACDRRKQGWHDKMADTVVVKLPKPPEVTAPQAT</sequence>
<feature type="transmembrane region" description="Helical" evidence="6">
    <location>
        <begin position="71"/>
        <end position="100"/>
    </location>
</feature>
<gene>
    <name evidence="8" type="ORF">CVH13_00496</name>
</gene>
<dbReference type="InterPro" id="IPR051791">
    <property type="entry name" value="Pra-immunoreactive"/>
</dbReference>
<protein>
    <submittedName>
        <fullName evidence="8">RDD family protein</fullName>
    </submittedName>
</protein>
<comment type="subcellular location">
    <subcellularLocation>
        <location evidence="1">Cell membrane</location>
        <topology evidence="1">Multi-pass membrane protein</topology>
    </subcellularLocation>
</comment>
<feature type="transmembrane region" description="Helical" evidence="6">
    <location>
        <begin position="34"/>
        <end position="59"/>
    </location>
</feature>
<feature type="domain" description="RDD" evidence="7">
    <location>
        <begin position="28"/>
        <end position="162"/>
    </location>
</feature>
<dbReference type="Proteomes" id="UP000233649">
    <property type="component" value="Unassembled WGS sequence"/>
</dbReference>
<proteinExistence type="predicted"/>
<evidence type="ECO:0000256" key="5">
    <source>
        <dbReference type="ARBA" id="ARBA00023136"/>
    </source>
</evidence>
<organism evidence="8 9">
    <name type="scientific">Dehalococcoides mccartyi</name>
    <dbReference type="NCBI Taxonomy" id="61435"/>
    <lineage>
        <taxon>Bacteria</taxon>
        <taxon>Bacillati</taxon>
        <taxon>Chloroflexota</taxon>
        <taxon>Dehalococcoidia</taxon>
        <taxon>Dehalococcoidales</taxon>
        <taxon>Dehalococcoidaceae</taxon>
        <taxon>Dehalococcoides</taxon>
    </lineage>
</organism>
<dbReference type="AlphaFoldDB" id="A0A2J1DZB8"/>
<evidence type="ECO:0000256" key="2">
    <source>
        <dbReference type="ARBA" id="ARBA00022475"/>
    </source>
</evidence>
<evidence type="ECO:0000256" key="3">
    <source>
        <dbReference type="ARBA" id="ARBA00022692"/>
    </source>
</evidence>
<evidence type="ECO:0000256" key="1">
    <source>
        <dbReference type="ARBA" id="ARBA00004651"/>
    </source>
</evidence>
<comment type="caution">
    <text evidence="8">The sequence shown here is derived from an EMBL/GenBank/DDBJ whole genome shotgun (WGS) entry which is preliminary data.</text>
</comment>
<dbReference type="InterPro" id="IPR010432">
    <property type="entry name" value="RDD"/>
</dbReference>
<dbReference type="GO" id="GO:0005886">
    <property type="term" value="C:plasma membrane"/>
    <property type="evidence" value="ECO:0007669"/>
    <property type="project" value="UniProtKB-SubCell"/>
</dbReference>
<dbReference type="Pfam" id="PF06271">
    <property type="entry name" value="RDD"/>
    <property type="match status" value="1"/>
</dbReference>
<evidence type="ECO:0000256" key="4">
    <source>
        <dbReference type="ARBA" id="ARBA00022989"/>
    </source>
</evidence>
<reference evidence="8 9" key="1">
    <citation type="journal article" date="2017" name="FEMS Microbiol. Ecol.">
        <title>Reconstructed genomes of novel Dehalococcoides mccartyi strains from 1,2,3,4-tetrachlorodibenzo-p-dioxin-dechlorinating enrichment cultures reveal divergent reductive dehalogenase gene profiles.</title>
        <authorList>
            <person name="Dam H.T."/>
            <person name="Vollmers J."/>
            <person name="Kaster A.K."/>
            <person name="Haggblom M.M."/>
        </authorList>
    </citation>
    <scope>NUCLEOTIDE SEQUENCE [LARGE SCALE GENOMIC DNA]</scope>
    <source>
        <strain evidence="8 9">H1-3-2.001</strain>
    </source>
</reference>
<dbReference type="EMBL" id="PHFD01000110">
    <property type="protein sequence ID" value="PKH47482.1"/>
    <property type="molecule type" value="Genomic_DNA"/>
</dbReference>